<dbReference type="InterPro" id="IPR052638">
    <property type="entry name" value="PiggyBac_TE-derived"/>
</dbReference>
<sequence>MRRALSIRELEAILEDMSDVEDSETDAVYIPPPVDILTDEEDINDTLLIEQQNIEDIAGTFEIHSTKESEGSEEPSVVVTEPSTSRKGKAKQKTKQYVPCWSQTEPQYSSSPSSTEATRKEEISRLLGGKTPLEIFYLFFDEDILNLIVEFSIKYAKQNNRHDFTLSVAQLKQFIGILILTGYHTIPATDMYWSKDLDKGVDLVTKCMSRNMFRAIKRNLHLADNNALDKSDKFAKVKPVFDIMNKKYLQFDIFSYNLSIDEQMVPYFGRHSAKMYIKGKAVRFGFKIWCLCSSEGYLYQFIPYGGASPEGKKSEHPLGTKVVLDLLAVVLNPSQCRFRTTENEIAVLVAAWLRQAPLPLTREQGKFSKRGSHKRLFKDTQMARVIKEAIMTAYGKAESKPIDLGDVNIENAMKD</sequence>
<feature type="region of interest" description="Disordered" evidence="1">
    <location>
        <begin position="65"/>
        <end position="92"/>
    </location>
</feature>
<name>A0AAW1L177_POPJA</name>
<dbReference type="InterPro" id="IPR029526">
    <property type="entry name" value="PGBD"/>
</dbReference>
<proteinExistence type="predicted"/>
<dbReference type="Proteomes" id="UP001458880">
    <property type="component" value="Unassembled WGS sequence"/>
</dbReference>
<evidence type="ECO:0000313" key="3">
    <source>
        <dbReference type="EMBL" id="KAK9727551.1"/>
    </source>
</evidence>
<feature type="compositionally biased region" description="Low complexity" evidence="1">
    <location>
        <begin position="74"/>
        <end position="85"/>
    </location>
</feature>
<accession>A0AAW1L177</accession>
<feature type="domain" description="PiggyBac transposable element-derived protein" evidence="2">
    <location>
        <begin position="131"/>
        <end position="331"/>
    </location>
</feature>
<reference evidence="3 4" key="1">
    <citation type="journal article" date="2024" name="BMC Genomics">
        <title>De novo assembly and annotation of Popillia japonica's genome with initial clues to its potential as an invasive pest.</title>
        <authorList>
            <person name="Cucini C."/>
            <person name="Boschi S."/>
            <person name="Funari R."/>
            <person name="Cardaioli E."/>
            <person name="Iannotti N."/>
            <person name="Marturano G."/>
            <person name="Paoli F."/>
            <person name="Bruttini M."/>
            <person name="Carapelli A."/>
            <person name="Frati F."/>
            <person name="Nardi F."/>
        </authorList>
    </citation>
    <scope>NUCLEOTIDE SEQUENCE [LARGE SCALE GENOMIC DNA]</scope>
    <source>
        <strain evidence="3">DMR45628</strain>
    </source>
</reference>
<dbReference type="Pfam" id="PF13843">
    <property type="entry name" value="DDE_Tnp_1_7"/>
    <property type="match status" value="1"/>
</dbReference>
<organism evidence="3 4">
    <name type="scientific">Popillia japonica</name>
    <name type="common">Japanese beetle</name>
    <dbReference type="NCBI Taxonomy" id="7064"/>
    <lineage>
        <taxon>Eukaryota</taxon>
        <taxon>Metazoa</taxon>
        <taxon>Ecdysozoa</taxon>
        <taxon>Arthropoda</taxon>
        <taxon>Hexapoda</taxon>
        <taxon>Insecta</taxon>
        <taxon>Pterygota</taxon>
        <taxon>Neoptera</taxon>
        <taxon>Endopterygota</taxon>
        <taxon>Coleoptera</taxon>
        <taxon>Polyphaga</taxon>
        <taxon>Scarabaeiformia</taxon>
        <taxon>Scarabaeidae</taxon>
        <taxon>Rutelinae</taxon>
        <taxon>Popillia</taxon>
    </lineage>
</organism>
<protein>
    <submittedName>
        <fullName evidence="3">Transposase IS4</fullName>
    </submittedName>
</protein>
<evidence type="ECO:0000259" key="2">
    <source>
        <dbReference type="Pfam" id="PF13843"/>
    </source>
</evidence>
<dbReference type="AlphaFoldDB" id="A0AAW1L177"/>
<dbReference type="GO" id="GO:0043565">
    <property type="term" value="F:sequence-specific DNA binding"/>
    <property type="evidence" value="ECO:0007669"/>
    <property type="project" value="TreeGrafter"/>
</dbReference>
<dbReference type="PANTHER" id="PTHR47055:SF3">
    <property type="entry name" value="PHORBOL-ESTER_DAG-TYPE DOMAIN-CONTAINING PROTEIN"/>
    <property type="match status" value="1"/>
</dbReference>
<comment type="caution">
    <text evidence="3">The sequence shown here is derived from an EMBL/GenBank/DDBJ whole genome shotgun (WGS) entry which is preliminary data.</text>
</comment>
<keyword evidence="4" id="KW-1185">Reference proteome</keyword>
<evidence type="ECO:0000313" key="4">
    <source>
        <dbReference type="Proteomes" id="UP001458880"/>
    </source>
</evidence>
<dbReference type="EMBL" id="JASPKY010000178">
    <property type="protein sequence ID" value="KAK9727551.1"/>
    <property type="molecule type" value="Genomic_DNA"/>
</dbReference>
<evidence type="ECO:0000256" key="1">
    <source>
        <dbReference type="SAM" id="MobiDB-lite"/>
    </source>
</evidence>
<gene>
    <name evidence="3" type="ORF">QE152_g19154</name>
</gene>
<dbReference type="PANTHER" id="PTHR47055">
    <property type="entry name" value="DDE_TNP_1_7 DOMAIN-CONTAINING PROTEIN"/>
    <property type="match status" value="1"/>
</dbReference>